<keyword evidence="2 5" id="KW-0812">Transmembrane</keyword>
<dbReference type="EMBL" id="BQNB010010802">
    <property type="protein sequence ID" value="GJS82152.1"/>
    <property type="molecule type" value="Genomic_DNA"/>
</dbReference>
<comment type="subcellular location">
    <subcellularLocation>
        <location evidence="1">Membrane</location>
        <topology evidence="1">Multi-pass membrane protein</topology>
    </subcellularLocation>
</comment>
<feature type="transmembrane region" description="Helical" evidence="5">
    <location>
        <begin position="146"/>
        <end position="168"/>
    </location>
</feature>
<feature type="transmembrane region" description="Helical" evidence="5">
    <location>
        <begin position="63"/>
        <end position="88"/>
    </location>
</feature>
<evidence type="ECO:0000256" key="3">
    <source>
        <dbReference type="ARBA" id="ARBA00022989"/>
    </source>
</evidence>
<feature type="domain" description="ABC-2 type transporter transmembrane" evidence="6">
    <location>
        <begin position="76"/>
        <end position="157"/>
    </location>
</feature>
<dbReference type="Pfam" id="PF01061">
    <property type="entry name" value="ABC2_membrane"/>
    <property type="match status" value="1"/>
</dbReference>
<reference evidence="8" key="2">
    <citation type="submission" date="2022-01" db="EMBL/GenBank/DDBJ databases">
        <authorList>
            <person name="Yamashiro T."/>
            <person name="Shiraishi A."/>
            <person name="Satake H."/>
            <person name="Nakayama K."/>
        </authorList>
    </citation>
    <scope>NUCLEOTIDE SEQUENCE</scope>
</reference>
<dbReference type="PANTHER" id="PTHR48040:SF35">
    <property type="entry name" value="ABC TRANSPORTER G FAMILY MEMBER 39-LIKE"/>
    <property type="match status" value="1"/>
</dbReference>
<proteinExistence type="predicted"/>
<evidence type="ECO:0000259" key="7">
    <source>
        <dbReference type="Pfam" id="PF03031"/>
    </source>
</evidence>
<keyword evidence="3 5" id="KW-1133">Transmembrane helix</keyword>
<organism evidence="8 9">
    <name type="scientific">Tanacetum coccineum</name>
    <dbReference type="NCBI Taxonomy" id="301880"/>
    <lineage>
        <taxon>Eukaryota</taxon>
        <taxon>Viridiplantae</taxon>
        <taxon>Streptophyta</taxon>
        <taxon>Embryophyta</taxon>
        <taxon>Tracheophyta</taxon>
        <taxon>Spermatophyta</taxon>
        <taxon>Magnoliopsida</taxon>
        <taxon>eudicotyledons</taxon>
        <taxon>Gunneridae</taxon>
        <taxon>Pentapetalae</taxon>
        <taxon>asterids</taxon>
        <taxon>campanulids</taxon>
        <taxon>Asterales</taxon>
        <taxon>Asteraceae</taxon>
        <taxon>Asteroideae</taxon>
        <taxon>Anthemideae</taxon>
        <taxon>Anthemidinae</taxon>
        <taxon>Tanacetum</taxon>
    </lineage>
</organism>
<gene>
    <name evidence="8" type="ORF">Tco_0748693</name>
</gene>
<dbReference type="InterPro" id="IPR004274">
    <property type="entry name" value="FCP1_dom"/>
</dbReference>
<evidence type="ECO:0000259" key="6">
    <source>
        <dbReference type="Pfam" id="PF01061"/>
    </source>
</evidence>
<dbReference type="Pfam" id="PF03031">
    <property type="entry name" value="NIF"/>
    <property type="match status" value="1"/>
</dbReference>
<dbReference type="SUPFAM" id="SSF56784">
    <property type="entry name" value="HAD-like"/>
    <property type="match status" value="1"/>
</dbReference>
<dbReference type="InterPro" id="IPR036412">
    <property type="entry name" value="HAD-like_sf"/>
</dbReference>
<dbReference type="Proteomes" id="UP001151760">
    <property type="component" value="Unassembled WGS sequence"/>
</dbReference>
<feature type="transmembrane region" description="Helical" evidence="5">
    <location>
        <begin position="100"/>
        <end position="126"/>
    </location>
</feature>
<evidence type="ECO:0000256" key="2">
    <source>
        <dbReference type="ARBA" id="ARBA00022692"/>
    </source>
</evidence>
<comment type="caution">
    <text evidence="8">The sequence shown here is derived from an EMBL/GenBank/DDBJ whole genome shotgun (WGS) entry which is preliminary data.</text>
</comment>
<evidence type="ECO:0000256" key="4">
    <source>
        <dbReference type="ARBA" id="ARBA00023136"/>
    </source>
</evidence>
<reference evidence="8" key="1">
    <citation type="journal article" date="2022" name="Int. J. Mol. Sci.">
        <title>Draft Genome of Tanacetum Coccineum: Genomic Comparison of Closely Related Tanacetum-Family Plants.</title>
        <authorList>
            <person name="Yamashiro T."/>
            <person name="Shiraishi A."/>
            <person name="Nakayama K."/>
            <person name="Satake H."/>
        </authorList>
    </citation>
    <scope>NUCLEOTIDE SEQUENCE</scope>
</reference>
<evidence type="ECO:0000313" key="8">
    <source>
        <dbReference type="EMBL" id="GJS82152.1"/>
    </source>
</evidence>
<evidence type="ECO:0000256" key="1">
    <source>
        <dbReference type="ARBA" id="ARBA00004141"/>
    </source>
</evidence>
<evidence type="ECO:0000256" key="5">
    <source>
        <dbReference type="SAM" id="Phobius"/>
    </source>
</evidence>
<dbReference type="PANTHER" id="PTHR48040">
    <property type="entry name" value="PLEIOTROPIC DRUG RESISTANCE PROTEIN 1-LIKE ISOFORM X1"/>
    <property type="match status" value="1"/>
</dbReference>
<dbReference type="InterPro" id="IPR023214">
    <property type="entry name" value="HAD_sf"/>
</dbReference>
<keyword evidence="4 5" id="KW-0472">Membrane</keyword>
<keyword evidence="9" id="KW-1185">Reference proteome</keyword>
<evidence type="ECO:0000313" key="9">
    <source>
        <dbReference type="Proteomes" id="UP001151760"/>
    </source>
</evidence>
<sequence length="264" mass="29612">MLEVTSAAQAATLGISMQKYRRTWNYTSRTPVNITSYLYYNAIYSFPNYVVCPMYGMFMETTLVILAKPLHCCEFTTVIALMLGKIFSDMGSKRTNQQDLFNAIGSMYAAILFIIVQTATSVLPPVVSIEQTVFYRERAAGMYSTLPYAFGQVVIAMIEFECILVFRLQVNNGIPIKSWFSDPSDCALISLLPFLETLADAEDVRPIIAKRFAWFSVDSTTTTTTTLPNPAEARSNEDIYNGVIQKCHSNRFVSTSTSILTFNK</sequence>
<protein>
    <submittedName>
        <fullName evidence="8">Pleiotropic drug resistance protein 1-like protein</fullName>
    </submittedName>
</protein>
<accession>A0ABQ4YZB3</accession>
<name>A0ABQ4YZB3_9ASTR</name>
<dbReference type="InterPro" id="IPR013525">
    <property type="entry name" value="ABC2_TM"/>
</dbReference>
<feature type="domain" description="FCP1 homology" evidence="7">
    <location>
        <begin position="165"/>
        <end position="205"/>
    </location>
</feature>
<dbReference type="Gene3D" id="3.40.50.1000">
    <property type="entry name" value="HAD superfamily/HAD-like"/>
    <property type="match status" value="1"/>
</dbReference>